<reference evidence="4 5" key="1">
    <citation type="journal article" date="2019" name="Nat. Plants">
        <title>Stout camphor tree genome fills gaps in understanding of flowering plant genome evolution.</title>
        <authorList>
            <person name="Chaw S.M."/>
            <person name="Liu Y.C."/>
            <person name="Wu Y.W."/>
            <person name="Wang H.Y."/>
            <person name="Lin C.I."/>
            <person name="Wu C.S."/>
            <person name="Ke H.M."/>
            <person name="Chang L.Y."/>
            <person name="Hsu C.Y."/>
            <person name="Yang H.T."/>
            <person name="Sudianto E."/>
            <person name="Hsu M.H."/>
            <person name="Wu K.P."/>
            <person name="Wang L.N."/>
            <person name="Leebens-Mack J.H."/>
            <person name="Tsai I.J."/>
        </authorList>
    </citation>
    <scope>NUCLEOTIDE SEQUENCE [LARGE SCALE GENOMIC DNA]</scope>
    <source>
        <strain evidence="5">cv. Chaw 1501</strain>
        <tissue evidence="4">Young leaves</tissue>
    </source>
</reference>
<feature type="region of interest" description="Disordered" evidence="2">
    <location>
        <begin position="1"/>
        <end position="31"/>
    </location>
</feature>
<dbReference type="InterPro" id="IPR050425">
    <property type="entry name" value="NAD(P)_dehydrat-like"/>
</dbReference>
<dbReference type="SUPFAM" id="SSF51735">
    <property type="entry name" value="NAD(P)-binding Rossmann-fold domains"/>
    <property type="match status" value="1"/>
</dbReference>
<dbReference type="PANTHER" id="PTHR10366:SF563">
    <property type="entry name" value="CINNAMOYL-COA REDUCTASE 16"/>
    <property type="match status" value="1"/>
</dbReference>
<evidence type="ECO:0000313" key="5">
    <source>
        <dbReference type="Proteomes" id="UP000283530"/>
    </source>
</evidence>
<dbReference type="AlphaFoldDB" id="A0A443NQ96"/>
<dbReference type="Proteomes" id="UP000283530">
    <property type="component" value="Unassembled WGS sequence"/>
</dbReference>
<dbReference type="InterPro" id="IPR036291">
    <property type="entry name" value="NAD(P)-bd_dom_sf"/>
</dbReference>
<accession>A0A443NQ96</accession>
<evidence type="ECO:0000259" key="3">
    <source>
        <dbReference type="Pfam" id="PF01370"/>
    </source>
</evidence>
<evidence type="ECO:0000313" key="4">
    <source>
        <dbReference type="EMBL" id="RWR80686.1"/>
    </source>
</evidence>
<evidence type="ECO:0000256" key="1">
    <source>
        <dbReference type="ARBA" id="ARBA00023002"/>
    </source>
</evidence>
<keyword evidence="1" id="KW-0560">Oxidoreductase</keyword>
<dbReference type="InterPro" id="IPR001509">
    <property type="entry name" value="Epimerase_deHydtase"/>
</dbReference>
<dbReference type="GO" id="GO:0016616">
    <property type="term" value="F:oxidoreductase activity, acting on the CH-OH group of donors, NAD or NADP as acceptor"/>
    <property type="evidence" value="ECO:0007669"/>
    <property type="project" value="TreeGrafter"/>
</dbReference>
<evidence type="ECO:0000256" key="2">
    <source>
        <dbReference type="SAM" id="MobiDB-lite"/>
    </source>
</evidence>
<dbReference type="STRING" id="337451.A0A443NQ96"/>
<gene>
    <name evidence="4" type="ORF">CKAN_00933800</name>
</gene>
<dbReference type="Pfam" id="PF01370">
    <property type="entry name" value="Epimerase"/>
    <property type="match status" value="1"/>
</dbReference>
<keyword evidence="5" id="KW-1185">Reference proteome</keyword>
<dbReference type="EMBL" id="QPKB01000003">
    <property type="protein sequence ID" value="RWR80686.1"/>
    <property type="molecule type" value="Genomic_DNA"/>
</dbReference>
<comment type="caution">
    <text evidence="4">The sequence shown here is derived from an EMBL/GenBank/DDBJ whole genome shotgun (WGS) entry which is preliminary data.</text>
</comment>
<organism evidence="4 5">
    <name type="scientific">Cinnamomum micranthum f. kanehirae</name>
    <dbReference type="NCBI Taxonomy" id="337451"/>
    <lineage>
        <taxon>Eukaryota</taxon>
        <taxon>Viridiplantae</taxon>
        <taxon>Streptophyta</taxon>
        <taxon>Embryophyta</taxon>
        <taxon>Tracheophyta</taxon>
        <taxon>Spermatophyta</taxon>
        <taxon>Magnoliopsida</taxon>
        <taxon>Magnoliidae</taxon>
        <taxon>Laurales</taxon>
        <taxon>Lauraceae</taxon>
        <taxon>Cinnamomum</taxon>
    </lineage>
</organism>
<dbReference type="PANTHER" id="PTHR10366">
    <property type="entry name" value="NAD DEPENDENT EPIMERASE/DEHYDRATASE"/>
    <property type="match status" value="1"/>
</dbReference>
<sequence>MGIEKGKHSRKTPPTSRPFQAHPRGSKSSMRILADPTASTLPLTDALAHPIIFDAQDPENMVIKPALEGTVGILRACLNSNTVKRVVYTSSASAVAFHGKKDLKEMDESVWTDVEFCREQDIPISSYFISKTLTERAVLEFAEEYGMDVVTVLPSSVVGPFLGIVSIARC</sequence>
<feature type="domain" description="NAD-dependent epimerase/dehydratase" evidence="3">
    <location>
        <begin position="62"/>
        <end position="161"/>
    </location>
</feature>
<name>A0A443NQ96_9MAGN</name>
<protein>
    <submittedName>
        <fullName evidence="4">Vestitone reductase-like protein isoform X1</fullName>
    </submittedName>
</protein>
<dbReference type="OrthoDB" id="2735536at2759"/>
<dbReference type="Gene3D" id="3.40.50.720">
    <property type="entry name" value="NAD(P)-binding Rossmann-like Domain"/>
    <property type="match status" value="1"/>
</dbReference>
<proteinExistence type="predicted"/>